<gene>
    <name evidence="1" type="ORF">ARMSODRAFT_808932</name>
</gene>
<sequence>MIPRCPFHAISRQPLDSPTLAAQIDRYAFTLAGGTSSHRLAALPCIILPVSWISLHRNKIYPSFLRVLEREQRTYMLSLVCLPRLYGSRRLPPLILNGDTSRSPDCLFLRLWLYLFIGETGSQARLQYSLRLPYYRLRGRALSPLFYDLIRKTQGSWCQTLCLVLVLPGRSGFLAGYRIPRGFPLNIEPFRLPTACANCQWIERTPFELTINGRSPRSM</sequence>
<organism evidence="1 2">
    <name type="scientific">Armillaria solidipes</name>
    <dbReference type="NCBI Taxonomy" id="1076256"/>
    <lineage>
        <taxon>Eukaryota</taxon>
        <taxon>Fungi</taxon>
        <taxon>Dikarya</taxon>
        <taxon>Basidiomycota</taxon>
        <taxon>Agaricomycotina</taxon>
        <taxon>Agaricomycetes</taxon>
        <taxon>Agaricomycetidae</taxon>
        <taxon>Agaricales</taxon>
        <taxon>Marasmiineae</taxon>
        <taxon>Physalacriaceae</taxon>
        <taxon>Armillaria</taxon>
    </lineage>
</organism>
<dbReference type="EMBL" id="KZ293513">
    <property type="protein sequence ID" value="PBK59094.1"/>
    <property type="molecule type" value="Genomic_DNA"/>
</dbReference>
<evidence type="ECO:0000313" key="1">
    <source>
        <dbReference type="EMBL" id="PBK59094.1"/>
    </source>
</evidence>
<dbReference type="AlphaFoldDB" id="A0A2H3AQQ9"/>
<reference evidence="2" key="1">
    <citation type="journal article" date="2017" name="Nat. Ecol. Evol.">
        <title>Genome expansion and lineage-specific genetic innovations in the forest pathogenic fungi Armillaria.</title>
        <authorList>
            <person name="Sipos G."/>
            <person name="Prasanna A.N."/>
            <person name="Walter M.C."/>
            <person name="O'Connor E."/>
            <person name="Balint B."/>
            <person name="Krizsan K."/>
            <person name="Kiss B."/>
            <person name="Hess J."/>
            <person name="Varga T."/>
            <person name="Slot J."/>
            <person name="Riley R."/>
            <person name="Boka B."/>
            <person name="Rigling D."/>
            <person name="Barry K."/>
            <person name="Lee J."/>
            <person name="Mihaltcheva S."/>
            <person name="LaButti K."/>
            <person name="Lipzen A."/>
            <person name="Waldron R."/>
            <person name="Moloney N.M."/>
            <person name="Sperisen C."/>
            <person name="Kredics L."/>
            <person name="Vagvoelgyi C."/>
            <person name="Patrignani A."/>
            <person name="Fitzpatrick D."/>
            <person name="Nagy I."/>
            <person name="Doyle S."/>
            <person name="Anderson J.B."/>
            <person name="Grigoriev I.V."/>
            <person name="Gueldener U."/>
            <person name="Muensterkoetter M."/>
            <person name="Nagy L.G."/>
        </authorList>
    </citation>
    <scope>NUCLEOTIDE SEQUENCE [LARGE SCALE GENOMIC DNA]</scope>
    <source>
        <strain evidence="2">28-4</strain>
    </source>
</reference>
<evidence type="ECO:0000313" key="2">
    <source>
        <dbReference type="Proteomes" id="UP000218334"/>
    </source>
</evidence>
<keyword evidence="2" id="KW-1185">Reference proteome</keyword>
<protein>
    <submittedName>
        <fullName evidence="1">Uncharacterized protein</fullName>
    </submittedName>
</protein>
<accession>A0A2H3AQQ9</accession>
<dbReference type="Proteomes" id="UP000218334">
    <property type="component" value="Unassembled WGS sequence"/>
</dbReference>
<proteinExistence type="predicted"/>
<name>A0A2H3AQQ9_9AGAR</name>